<evidence type="ECO:0000256" key="1">
    <source>
        <dbReference type="SAM" id="Phobius"/>
    </source>
</evidence>
<sequence>MWPAWHEWRTKLQVPVILMVAAGSLFASLIGKNIIGRQGWGLLALEMIFLALLLLFWAFERKEICSRELSMIAVLGALAAVGRVPFSALMGIQPITFLTILSGTVFGPRAGFMVGATAALVSNFFLGQGPWTPWQMFSWGMAGVSAGLLARFFPNLGRPWMIAFLFAWGYLYGWIMNLWHWSAFVYPHTVQTFLLTYLASVSFDTVHAIGNCLFYALFGKRFTTILQRFRNKLRVVVIQNSMPQEKGVV</sequence>
<dbReference type="RefSeq" id="WP_161262943.1">
    <property type="nucleotide sequence ID" value="NZ_JAFBDC010000015.1"/>
</dbReference>
<comment type="caution">
    <text evidence="2">The sequence shown here is derived from an EMBL/GenBank/DDBJ whole genome shotgun (WGS) entry which is preliminary data.</text>
</comment>
<evidence type="ECO:0000313" key="2">
    <source>
        <dbReference type="EMBL" id="MZP44377.1"/>
    </source>
</evidence>
<evidence type="ECO:0000313" key="3">
    <source>
        <dbReference type="Proteomes" id="UP000471031"/>
    </source>
</evidence>
<organism evidence="2 3">
    <name type="scientific">Heliomicrobium gestii</name>
    <name type="common">Heliobacterium gestii</name>
    <dbReference type="NCBI Taxonomy" id="2699"/>
    <lineage>
        <taxon>Bacteria</taxon>
        <taxon>Bacillati</taxon>
        <taxon>Bacillota</taxon>
        <taxon>Clostridia</taxon>
        <taxon>Eubacteriales</taxon>
        <taxon>Heliobacteriaceae</taxon>
        <taxon>Heliomicrobium</taxon>
    </lineage>
</organism>
<dbReference type="InterPro" id="IPR024529">
    <property type="entry name" value="ECF_trnsprt_substrate-spec"/>
</dbReference>
<keyword evidence="1" id="KW-0472">Membrane</keyword>
<keyword evidence="1" id="KW-0812">Transmembrane</keyword>
<feature type="transmembrane region" description="Helical" evidence="1">
    <location>
        <begin position="12"/>
        <end position="30"/>
    </location>
</feature>
<keyword evidence="1" id="KW-1133">Transmembrane helix</keyword>
<dbReference type="AlphaFoldDB" id="A0A845LC33"/>
<protein>
    <submittedName>
        <fullName evidence="2">ECF transporter S component</fullName>
    </submittedName>
</protein>
<accession>A0A845LC33</accession>
<name>A0A845LC33_HELGE</name>
<feature type="transmembrane region" description="Helical" evidence="1">
    <location>
        <begin position="110"/>
        <end position="128"/>
    </location>
</feature>
<dbReference type="OrthoDB" id="5198189at2"/>
<gene>
    <name evidence="2" type="ORF">GTO89_15195</name>
</gene>
<feature type="transmembrane region" description="Helical" evidence="1">
    <location>
        <begin position="42"/>
        <end position="59"/>
    </location>
</feature>
<feature type="transmembrane region" description="Helical" evidence="1">
    <location>
        <begin position="194"/>
        <end position="218"/>
    </location>
</feature>
<dbReference type="EMBL" id="WXEX01000015">
    <property type="protein sequence ID" value="MZP44377.1"/>
    <property type="molecule type" value="Genomic_DNA"/>
</dbReference>
<dbReference type="Proteomes" id="UP000471031">
    <property type="component" value="Unassembled WGS sequence"/>
</dbReference>
<feature type="transmembrane region" description="Helical" evidence="1">
    <location>
        <begin position="71"/>
        <end position="98"/>
    </location>
</feature>
<dbReference type="GO" id="GO:0022857">
    <property type="term" value="F:transmembrane transporter activity"/>
    <property type="evidence" value="ECO:0007669"/>
    <property type="project" value="InterPro"/>
</dbReference>
<reference evidence="2 3" key="1">
    <citation type="submission" date="2020-01" db="EMBL/GenBank/DDBJ databases">
        <title>Whole genome sequence of Heliobacterium gestii DSM 11169.</title>
        <authorList>
            <person name="Kyndt J.A."/>
            <person name="Meyer T.E."/>
        </authorList>
    </citation>
    <scope>NUCLEOTIDE SEQUENCE [LARGE SCALE GENOMIC DNA]</scope>
    <source>
        <strain evidence="2 3">DSM 11169</strain>
    </source>
</reference>
<proteinExistence type="predicted"/>
<feature type="transmembrane region" description="Helical" evidence="1">
    <location>
        <begin position="134"/>
        <end position="153"/>
    </location>
</feature>
<keyword evidence="3" id="KW-1185">Reference proteome</keyword>
<feature type="transmembrane region" description="Helical" evidence="1">
    <location>
        <begin position="160"/>
        <end position="182"/>
    </location>
</feature>
<dbReference type="Pfam" id="PF12822">
    <property type="entry name" value="ECF_trnsprt"/>
    <property type="match status" value="1"/>
</dbReference>
<dbReference type="Gene3D" id="1.10.1760.20">
    <property type="match status" value="1"/>
</dbReference>